<dbReference type="OMA" id="SYVVNYH"/>
<dbReference type="PROSITE" id="PS51194">
    <property type="entry name" value="HELICASE_CTER"/>
    <property type="match status" value="1"/>
</dbReference>
<dbReference type="EMBL" id="CT868008">
    <property type="protein sequence ID" value="CAK60567.1"/>
    <property type="molecule type" value="Genomic_DNA"/>
</dbReference>
<dbReference type="InParanoid" id="A0BPV0"/>
<dbReference type="Pfam" id="PF00271">
    <property type="entry name" value="Helicase_C"/>
    <property type="match status" value="1"/>
</dbReference>
<dbReference type="InterPro" id="IPR014001">
    <property type="entry name" value="Helicase_ATP-bd"/>
</dbReference>
<dbReference type="Proteomes" id="UP000000600">
    <property type="component" value="Unassembled WGS sequence"/>
</dbReference>
<evidence type="ECO:0000256" key="5">
    <source>
        <dbReference type="ARBA" id="ARBA00022840"/>
    </source>
</evidence>
<dbReference type="eggNOG" id="KOG0329">
    <property type="taxonomic scope" value="Eukaryota"/>
</dbReference>
<dbReference type="OrthoDB" id="10265785at2759"/>
<keyword evidence="4" id="KW-0347">Helicase</keyword>
<protein>
    <recommendedName>
        <fullName evidence="1">RNA helicase</fullName>
        <ecNumber evidence="1">3.6.4.13</ecNumber>
    </recommendedName>
</protein>
<dbReference type="RefSeq" id="XP_001427965.1">
    <property type="nucleotide sequence ID" value="XM_001427928.2"/>
</dbReference>
<dbReference type="GO" id="GO:0003724">
    <property type="term" value="F:RNA helicase activity"/>
    <property type="evidence" value="ECO:0000318"/>
    <property type="project" value="GO_Central"/>
</dbReference>
<reference evidence="10 11" key="1">
    <citation type="journal article" date="2006" name="Nature">
        <title>Global trends of whole-genome duplications revealed by the ciliate Paramecium tetraurelia.</title>
        <authorList>
            <consortium name="Genoscope"/>
            <person name="Aury J.-M."/>
            <person name="Jaillon O."/>
            <person name="Duret L."/>
            <person name="Noel B."/>
            <person name="Jubin C."/>
            <person name="Porcel B.M."/>
            <person name="Segurens B."/>
            <person name="Daubin V."/>
            <person name="Anthouard V."/>
            <person name="Aiach N."/>
            <person name="Arnaiz O."/>
            <person name="Billaut A."/>
            <person name="Beisson J."/>
            <person name="Blanc I."/>
            <person name="Bouhouche K."/>
            <person name="Camara F."/>
            <person name="Duharcourt S."/>
            <person name="Guigo R."/>
            <person name="Gogendeau D."/>
            <person name="Katinka M."/>
            <person name="Keller A.-M."/>
            <person name="Kissmehl R."/>
            <person name="Klotz C."/>
            <person name="Koll F."/>
            <person name="Le Moue A."/>
            <person name="Lepere C."/>
            <person name="Malinsky S."/>
            <person name="Nowacki M."/>
            <person name="Nowak J.K."/>
            <person name="Plattner H."/>
            <person name="Poulain J."/>
            <person name="Ruiz F."/>
            <person name="Serrano V."/>
            <person name="Zagulski M."/>
            <person name="Dessen P."/>
            <person name="Betermier M."/>
            <person name="Weissenbach J."/>
            <person name="Scarpelli C."/>
            <person name="Schachter V."/>
            <person name="Sperling L."/>
            <person name="Meyer E."/>
            <person name="Cohen J."/>
            <person name="Wincker P."/>
        </authorList>
    </citation>
    <scope>NUCLEOTIDE SEQUENCE [LARGE SCALE GENOMIC DNA]</scope>
    <source>
        <strain evidence="10 11">Stock d4-2</strain>
    </source>
</reference>
<dbReference type="Pfam" id="PF00270">
    <property type="entry name" value="DEAD"/>
    <property type="match status" value="1"/>
</dbReference>
<dbReference type="GeneID" id="5013749"/>
<name>A0BPV0_PARTE</name>
<keyword evidence="2" id="KW-0547">Nucleotide-binding</keyword>
<dbReference type="KEGG" id="ptm:GSPATT00005317001"/>
<evidence type="ECO:0000313" key="10">
    <source>
        <dbReference type="EMBL" id="CAK60567.1"/>
    </source>
</evidence>
<dbReference type="SUPFAM" id="SSF52540">
    <property type="entry name" value="P-loop containing nucleoside triphosphate hydrolases"/>
    <property type="match status" value="1"/>
</dbReference>
<feature type="domain" description="Helicase ATP-binding" evidence="7">
    <location>
        <begin position="104"/>
        <end position="279"/>
    </location>
</feature>
<dbReference type="CDD" id="cd18787">
    <property type="entry name" value="SF2_C_DEAD"/>
    <property type="match status" value="1"/>
</dbReference>
<dbReference type="AlphaFoldDB" id="A0BPV0"/>
<keyword evidence="11" id="KW-1185">Reference proteome</keyword>
<evidence type="ECO:0000256" key="2">
    <source>
        <dbReference type="ARBA" id="ARBA00022741"/>
    </source>
</evidence>
<accession>A0BPV0</accession>
<dbReference type="InterPro" id="IPR011545">
    <property type="entry name" value="DEAD/DEAH_box_helicase_dom"/>
</dbReference>
<dbReference type="InterPro" id="IPR014014">
    <property type="entry name" value="RNA_helicase_DEAD_Q_motif"/>
</dbReference>
<dbReference type="SMART" id="SM00487">
    <property type="entry name" value="DEXDc"/>
    <property type="match status" value="1"/>
</dbReference>
<dbReference type="SMART" id="SM00490">
    <property type="entry name" value="HELICc"/>
    <property type="match status" value="1"/>
</dbReference>
<evidence type="ECO:0000259" key="9">
    <source>
        <dbReference type="PROSITE" id="PS51195"/>
    </source>
</evidence>
<dbReference type="GO" id="GO:0005524">
    <property type="term" value="F:ATP binding"/>
    <property type="evidence" value="ECO:0007669"/>
    <property type="project" value="UniProtKB-KW"/>
</dbReference>
<keyword evidence="3" id="KW-0378">Hydrolase</keyword>
<dbReference type="GO" id="GO:0016787">
    <property type="term" value="F:hydrolase activity"/>
    <property type="evidence" value="ECO:0007669"/>
    <property type="project" value="UniProtKB-KW"/>
</dbReference>
<dbReference type="GO" id="GO:0003729">
    <property type="term" value="F:mRNA binding"/>
    <property type="evidence" value="ECO:0000318"/>
    <property type="project" value="GO_Central"/>
</dbReference>
<gene>
    <name evidence="10" type="ORF">GSPATT00005317001</name>
</gene>
<dbReference type="PROSITE" id="PS51192">
    <property type="entry name" value="HELICASE_ATP_BIND_1"/>
    <property type="match status" value="1"/>
</dbReference>
<keyword evidence="5" id="KW-0067">ATP-binding</keyword>
<proteinExistence type="predicted"/>
<dbReference type="InterPro" id="IPR027417">
    <property type="entry name" value="P-loop_NTPase"/>
</dbReference>
<dbReference type="PROSITE" id="PS51195">
    <property type="entry name" value="Q_MOTIF"/>
    <property type="match status" value="1"/>
</dbReference>
<evidence type="ECO:0000256" key="4">
    <source>
        <dbReference type="ARBA" id="ARBA00022806"/>
    </source>
</evidence>
<evidence type="ECO:0000259" key="7">
    <source>
        <dbReference type="PROSITE" id="PS51192"/>
    </source>
</evidence>
<sequence>MSVIILILFIKDFDINSRKQRENAYLNRSFLIRILFIQIFYQKSSALMDDIPDFKEEQQPTGKDIQIDNYNVSQFKNFGLKEELLRAVKEAGFEHPTRVQAESLTNALLGEQLICQAKAGTGKTAVFVLTVLNTINTESNKVECLVITHTRELAQQARDEFLRLGKFMKSVKVECFYGGGEPVSVNIQTIETVKPQIVVGTPGRLKDLICERKALKVDRLKYFILDEADTMIEDLNMRKDIQDIFLKSPQEKQFMAFSATFTESSRTSLKRFIADNKHIYEITIKPEQLFLDKLKQYYMKMPEALKFHYLRQILNTCKLNQCIIFVKSSEKADALVTELKKKGEESVRQLYGGNRLGPDHQKMRQKTYEQFRNGHFRLLVATNLMGRGIDIDKVNYVINFDMPDSLETYLHRVGRAGRQETNGVAISFVKSEEEASDGKKQTDDEVLQQILKQYPDKLQQLPQDLSTLDKF</sequence>
<feature type="domain" description="DEAD-box RNA helicase Q" evidence="9">
    <location>
        <begin position="73"/>
        <end position="101"/>
    </location>
</feature>
<dbReference type="FunCoup" id="A0BPV0">
    <property type="interactions" value="1373"/>
</dbReference>
<dbReference type="InterPro" id="IPR001650">
    <property type="entry name" value="Helicase_C-like"/>
</dbReference>
<dbReference type="HOGENOM" id="CLU_003041_1_0_1"/>
<organism evidence="10 11">
    <name type="scientific">Paramecium tetraurelia</name>
    <dbReference type="NCBI Taxonomy" id="5888"/>
    <lineage>
        <taxon>Eukaryota</taxon>
        <taxon>Sar</taxon>
        <taxon>Alveolata</taxon>
        <taxon>Ciliophora</taxon>
        <taxon>Intramacronucleata</taxon>
        <taxon>Oligohymenophorea</taxon>
        <taxon>Peniculida</taxon>
        <taxon>Parameciidae</taxon>
        <taxon>Paramecium</taxon>
    </lineage>
</organism>
<evidence type="ECO:0000256" key="3">
    <source>
        <dbReference type="ARBA" id="ARBA00022801"/>
    </source>
</evidence>
<evidence type="ECO:0000313" key="11">
    <source>
        <dbReference type="Proteomes" id="UP000000600"/>
    </source>
</evidence>
<evidence type="ECO:0000259" key="8">
    <source>
        <dbReference type="PROSITE" id="PS51194"/>
    </source>
</evidence>
<dbReference type="STRING" id="5888.A0BPV0"/>
<feature type="domain" description="Helicase C-terminal" evidence="8">
    <location>
        <begin position="309"/>
        <end position="469"/>
    </location>
</feature>
<feature type="short sequence motif" description="Q motif" evidence="6">
    <location>
        <begin position="73"/>
        <end position="101"/>
    </location>
</feature>
<evidence type="ECO:0000256" key="6">
    <source>
        <dbReference type="PROSITE-ProRule" id="PRU00552"/>
    </source>
</evidence>
<evidence type="ECO:0000256" key="1">
    <source>
        <dbReference type="ARBA" id="ARBA00012552"/>
    </source>
</evidence>
<dbReference type="EC" id="3.6.4.13" evidence="1"/>
<dbReference type="PANTHER" id="PTHR47958">
    <property type="entry name" value="ATP-DEPENDENT RNA HELICASE DBP3"/>
    <property type="match status" value="1"/>
</dbReference>
<dbReference type="Gene3D" id="3.40.50.300">
    <property type="entry name" value="P-loop containing nucleotide triphosphate hydrolases"/>
    <property type="match status" value="2"/>
</dbReference>